<name>A0ABS9H8G1_9ACTN</name>
<evidence type="ECO:0000313" key="1">
    <source>
        <dbReference type="EMBL" id="MCF6377497.1"/>
    </source>
</evidence>
<comment type="caution">
    <text evidence="1">The sequence shown here is derived from an EMBL/GenBank/DDBJ whole genome shotgun (WGS) entry which is preliminary data.</text>
</comment>
<dbReference type="EMBL" id="JAKJHZ010000005">
    <property type="protein sequence ID" value="MCF6377497.1"/>
    <property type="molecule type" value="Genomic_DNA"/>
</dbReference>
<gene>
    <name evidence="1" type="ORF">L2K70_07755</name>
</gene>
<keyword evidence="2" id="KW-1185">Reference proteome</keyword>
<accession>A0ABS9H8G1</accession>
<protein>
    <submittedName>
        <fullName evidence="1">DUF3037 domain-containing protein</fullName>
    </submittedName>
</protein>
<reference evidence="1 2" key="1">
    <citation type="submission" date="2022-01" db="EMBL/GenBank/DDBJ databases">
        <title>Nocardioides sp. nov., an actinomycete isolated from mining soil.</title>
        <authorList>
            <person name="Liu L."/>
        </authorList>
    </citation>
    <scope>NUCLEOTIDE SEQUENCE [LARGE SCALE GENOMIC DNA]</scope>
    <source>
        <strain evidence="1 2">KLBMP 9356</strain>
    </source>
</reference>
<sequence>MRHAYQYVVLRCVPRPEREEFLNVGVVLHCQGADYLDVACHVDAERLRALHAGIDAGQVREALAFVDLVCRGDERAGEAARQSLGQRFGFLKAPRSTVLQPGPVHGGVTEDPGRQLEHLRERLIG</sequence>
<evidence type="ECO:0000313" key="2">
    <source>
        <dbReference type="Proteomes" id="UP001201161"/>
    </source>
</evidence>
<dbReference type="Proteomes" id="UP001201161">
    <property type="component" value="Unassembled WGS sequence"/>
</dbReference>
<organism evidence="1 2">
    <name type="scientific">Nocardioides potassii</name>
    <dbReference type="NCBI Taxonomy" id="2911371"/>
    <lineage>
        <taxon>Bacteria</taxon>
        <taxon>Bacillati</taxon>
        <taxon>Actinomycetota</taxon>
        <taxon>Actinomycetes</taxon>
        <taxon>Propionibacteriales</taxon>
        <taxon>Nocardioidaceae</taxon>
        <taxon>Nocardioides</taxon>
    </lineage>
</organism>
<dbReference type="RefSeq" id="WP_236400993.1">
    <property type="nucleotide sequence ID" value="NZ_JAKJHZ010000005.1"/>
</dbReference>
<dbReference type="Pfam" id="PF11236">
    <property type="entry name" value="DUF3037"/>
    <property type="match status" value="1"/>
</dbReference>
<dbReference type="InterPro" id="IPR021398">
    <property type="entry name" value="DUF3037"/>
</dbReference>
<proteinExistence type="predicted"/>